<evidence type="ECO:0000313" key="2">
    <source>
        <dbReference type="Proteomes" id="UP000792457"/>
    </source>
</evidence>
<dbReference type="PANTHER" id="PTHR14365">
    <property type="entry name" value="APOPTOSIS REGULATORY PROTEIN SIVA"/>
    <property type="match status" value="1"/>
</dbReference>
<protein>
    <recommendedName>
        <fullName evidence="3">Apoptosis regulatory protein Siva</fullName>
    </recommendedName>
</protein>
<evidence type="ECO:0008006" key="3">
    <source>
        <dbReference type="Google" id="ProtNLM"/>
    </source>
</evidence>
<proteinExistence type="predicted"/>
<evidence type="ECO:0000313" key="1">
    <source>
        <dbReference type="EMBL" id="KAG8225245.1"/>
    </source>
</evidence>
<sequence length="157" mass="18208">MIRKRALSCNDMHPQFKCHVGEKEVNLGVNRDENMQTIYAKTLEKLFKGSQKKETFDTCSTSPRCPEVPECIQYKQMFLDNKCQLQTRGCMKQQVNQTLCGACNRRSLVDRDCNFCEKVLCDCCSSSCKRCGKCFCSMCIFVLYEGNEEFSVCRWCY</sequence>
<dbReference type="Proteomes" id="UP000792457">
    <property type="component" value="Unassembled WGS sequence"/>
</dbReference>
<dbReference type="PANTHER" id="PTHR14365:SF1">
    <property type="entry name" value="APOPTOSIS REGULATORY PROTEIN SIVA"/>
    <property type="match status" value="1"/>
</dbReference>
<dbReference type="Pfam" id="PF05458">
    <property type="entry name" value="Siva"/>
    <property type="match status" value="1"/>
</dbReference>
<accession>A0A8K0NUN0</accession>
<dbReference type="GO" id="GO:0097191">
    <property type="term" value="P:extrinsic apoptotic signaling pathway"/>
    <property type="evidence" value="ECO:0007669"/>
    <property type="project" value="TreeGrafter"/>
</dbReference>
<dbReference type="OrthoDB" id="60860at2759"/>
<keyword evidence="2" id="KW-1185">Reference proteome</keyword>
<dbReference type="InterPro" id="IPR022773">
    <property type="entry name" value="Siva"/>
</dbReference>
<comment type="caution">
    <text evidence="1">The sequence shown here is derived from an EMBL/GenBank/DDBJ whole genome shotgun (WGS) entry which is preliminary data.</text>
</comment>
<organism evidence="1 2">
    <name type="scientific">Ladona fulva</name>
    <name type="common">Scarce chaser dragonfly</name>
    <name type="synonym">Libellula fulva</name>
    <dbReference type="NCBI Taxonomy" id="123851"/>
    <lineage>
        <taxon>Eukaryota</taxon>
        <taxon>Metazoa</taxon>
        <taxon>Ecdysozoa</taxon>
        <taxon>Arthropoda</taxon>
        <taxon>Hexapoda</taxon>
        <taxon>Insecta</taxon>
        <taxon>Pterygota</taxon>
        <taxon>Palaeoptera</taxon>
        <taxon>Odonata</taxon>
        <taxon>Epiprocta</taxon>
        <taxon>Anisoptera</taxon>
        <taxon>Libelluloidea</taxon>
        <taxon>Libellulidae</taxon>
        <taxon>Ladona</taxon>
    </lineage>
</organism>
<reference evidence="1" key="2">
    <citation type="submission" date="2017-10" db="EMBL/GenBank/DDBJ databases">
        <title>Ladona fulva Genome sequencing and assembly.</title>
        <authorList>
            <person name="Murali S."/>
            <person name="Richards S."/>
            <person name="Bandaranaike D."/>
            <person name="Bellair M."/>
            <person name="Blankenburg K."/>
            <person name="Chao H."/>
            <person name="Dinh H."/>
            <person name="Doddapaneni H."/>
            <person name="Dugan-Rocha S."/>
            <person name="Elkadiri S."/>
            <person name="Gnanaolivu R."/>
            <person name="Hernandez B."/>
            <person name="Skinner E."/>
            <person name="Javaid M."/>
            <person name="Lee S."/>
            <person name="Li M."/>
            <person name="Ming W."/>
            <person name="Munidasa M."/>
            <person name="Muniz J."/>
            <person name="Nguyen L."/>
            <person name="Hughes D."/>
            <person name="Osuji N."/>
            <person name="Pu L.-L."/>
            <person name="Puazo M."/>
            <person name="Qu C."/>
            <person name="Quiroz J."/>
            <person name="Raj R."/>
            <person name="Weissenberger G."/>
            <person name="Xin Y."/>
            <person name="Zou X."/>
            <person name="Han Y."/>
            <person name="Worley K."/>
            <person name="Muzny D."/>
            <person name="Gibbs R."/>
        </authorList>
    </citation>
    <scope>NUCLEOTIDE SEQUENCE</scope>
    <source>
        <strain evidence="1">Sampled in the wild</strain>
    </source>
</reference>
<dbReference type="AlphaFoldDB" id="A0A8K0NUN0"/>
<dbReference type="GO" id="GO:0005175">
    <property type="term" value="F:CD27 receptor binding"/>
    <property type="evidence" value="ECO:0007669"/>
    <property type="project" value="TreeGrafter"/>
</dbReference>
<dbReference type="EMBL" id="KZ308231">
    <property type="protein sequence ID" value="KAG8225245.1"/>
    <property type="molecule type" value="Genomic_DNA"/>
</dbReference>
<reference evidence="1" key="1">
    <citation type="submission" date="2013-04" db="EMBL/GenBank/DDBJ databases">
        <authorList>
            <person name="Qu J."/>
            <person name="Murali S.C."/>
            <person name="Bandaranaike D."/>
            <person name="Bellair M."/>
            <person name="Blankenburg K."/>
            <person name="Chao H."/>
            <person name="Dinh H."/>
            <person name="Doddapaneni H."/>
            <person name="Downs B."/>
            <person name="Dugan-Rocha S."/>
            <person name="Elkadiri S."/>
            <person name="Gnanaolivu R.D."/>
            <person name="Hernandez B."/>
            <person name="Javaid M."/>
            <person name="Jayaseelan J.C."/>
            <person name="Lee S."/>
            <person name="Li M."/>
            <person name="Ming W."/>
            <person name="Munidasa M."/>
            <person name="Muniz J."/>
            <person name="Nguyen L."/>
            <person name="Ongeri F."/>
            <person name="Osuji N."/>
            <person name="Pu L.-L."/>
            <person name="Puazo M."/>
            <person name="Qu C."/>
            <person name="Quiroz J."/>
            <person name="Raj R."/>
            <person name="Weissenberger G."/>
            <person name="Xin Y."/>
            <person name="Zou X."/>
            <person name="Han Y."/>
            <person name="Richards S."/>
            <person name="Worley K."/>
            <person name="Muzny D."/>
            <person name="Gibbs R."/>
        </authorList>
    </citation>
    <scope>NUCLEOTIDE SEQUENCE</scope>
    <source>
        <strain evidence="1">Sampled in the wild</strain>
    </source>
</reference>
<gene>
    <name evidence="1" type="ORF">J437_LFUL008782</name>
</gene>
<name>A0A8K0NUN0_LADFU</name>